<feature type="transmembrane region" description="Helical" evidence="8">
    <location>
        <begin position="135"/>
        <end position="153"/>
    </location>
</feature>
<protein>
    <recommendedName>
        <fullName evidence="8">Probable membrane transporter protein</fullName>
    </recommendedName>
</protein>
<dbReference type="PANTHER" id="PTHR30269:SF0">
    <property type="entry name" value="MEMBRANE TRANSPORTER PROTEIN YFCA-RELATED"/>
    <property type="match status" value="1"/>
</dbReference>
<dbReference type="PANTHER" id="PTHR30269">
    <property type="entry name" value="TRANSMEMBRANE PROTEIN YFCA"/>
    <property type="match status" value="1"/>
</dbReference>
<dbReference type="InterPro" id="IPR002781">
    <property type="entry name" value="TM_pro_TauE-like"/>
</dbReference>
<feature type="transmembrane region" description="Helical" evidence="8">
    <location>
        <begin position="79"/>
        <end position="99"/>
    </location>
</feature>
<accession>A0A0R2NT24</accession>
<dbReference type="InterPro" id="IPR052017">
    <property type="entry name" value="TSUP"/>
</dbReference>
<keyword evidence="3" id="KW-0813">Transport</keyword>
<feature type="transmembrane region" description="Helical" evidence="8">
    <location>
        <begin position="12"/>
        <end position="35"/>
    </location>
</feature>
<comment type="similarity">
    <text evidence="2 8">Belongs to the 4-toluene sulfonate uptake permease (TSUP) (TC 2.A.102) family.</text>
</comment>
<gene>
    <name evidence="9" type="ORF">DY78_GL001897</name>
</gene>
<evidence type="ECO:0000256" key="7">
    <source>
        <dbReference type="ARBA" id="ARBA00023136"/>
    </source>
</evidence>
<feature type="transmembrane region" description="Helical" evidence="8">
    <location>
        <begin position="47"/>
        <end position="67"/>
    </location>
</feature>
<evidence type="ECO:0000256" key="6">
    <source>
        <dbReference type="ARBA" id="ARBA00022989"/>
    </source>
</evidence>
<evidence type="ECO:0000313" key="9">
    <source>
        <dbReference type="EMBL" id="KRO28865.1"/>
    </source>
</evidence>
<keyword evidence="7 8" id="KW-0472">Membrane</keyword>
<feature type="transmembrane region" description="Helical" evidence="8">
    <location>
        <begin position="105"/>
        <end position="123"/>
    </location>
</feature>
<dbReference type="Proteomes" id="UP000050920">
    <property type="component" value="Unassembled WGS sequence"/>
</dbReference>
<keyword evidence="5 8" id="KW-0812">Transmembrane</keyword>
<evidence type="ECO:0000256" key="8">
    <source>
        <dbReference type="RuleBase" id="RU363041"/>
    </source>
</evidence>
<organism evidence="9 10">
    <name type="scientific">Lactiplantibacillus fabifermentans DSM 21115</name>
    <dbReference type="NCBI Taxonomy" id="1413187"/>
    <lineage>
        <taxon>Bacteria</taxon>
        <taxon>Bacillati</taxon>
        <taxon>Bacillota</taxon>
        <taxon>Bacilli</taxon>
        <taxon>Lactobacillales</taxon>
        <taxon>Lactobacillaceae</taxon>
        <taxon>Lactiplantibacillus</taxon>
    </lineage>
</organism>
<sequence>MKLMLAMLKLSLILLPVGAIAGIVSTVGGLASLVSYPALLALGLPPVTANVTNTAGLVFTGVGSAIASRRELKGHARDLLMLLPLTIIGCIAGALLLFAIPAATFQKVVPFFILVAGILILIPRHLPAEQPVTTGFSWVTVAAWLGVFGVGVYSGYFGAAGGVLMLSMLAVISDAPFAEYNAQKNLALGAANCVSTVVYAMQMRIPWSWVLPLGIGFLIGGLVGPMIVRWLPDRLVKLVIGIAALGLAGSLFYQAFF</sequence>
<dbReference type="AlphaFoldDB" id="A0A0R2NT24"/>
<name>A0A0R2NT24_9LACO</name>
<dbReference type="GO" id="GO:0005886">
    <property type="term" value="C:plasma membrane"/>
    <property type="evidence" value="ECO:0007669"/>
    <property type="project" value="UniProtKB-SubCell"/>
</dbReference>
<feature type="transmembrane region" description="Helical" evidence="8">
    <location>
        <begin position="207"/>
        <end position="228"/>
    </location>
</feature>
<keyword evidence="10" id="KW-1185">Reference proteome</keyword>
<keyword evidence="4 8" id="KW-1003">Cell membrane</keyword>
<reference evidence="9 10" key="1">
    <citation type="journal article" date="2015" name="Genome Announc.">
        <title>Expanding the biotechnology potential of lactobacilli through comparative genomics of 213 strains and associated genera.</title>
        <authorList>
            <person name="Sun Z."/>
            <person name="Harris H.M."/>
            <person name="McCann A."/>
            <person name="Guo C."/>
            <person name="Argimon S."/>
            <person name="Zhang W."/>
            <person name="Yang X."/>
            <person name="Jeffery I.B."/>
            <person name="Cooney J.C."/>
            <person name="Kagawa T.F."/>
            <person name="Liu W."/>
            <person name="Song Y."/>
            <person name="Salvetti E."/>
            <person name="Wrobel A."/>
            <person name="Rasinkangas P."/>
            <person name="Parkhill J."/>
            <person name="Rea M.C."/>
            <person name="O'Sullivan O."/>
            <person name="Ritari J."/>
            <person name="Douillard F.P."/>
            <person name="Paul Ross R."/>
            <person name="Yang R."/>
            <person name="Briner A.E."/>
            <person name="Felis G.E."/>
            <person name="de Vos W.M."/>
            <person name="Barrangou R."/>
            <person name="Klaenhammer T.R."/>
            <person name="Caufield P.W."/>
            <person name="Cui Y."/>
            <person name="Zhang H."/>
            <person name="O'Toole P.W."/>
        </authorList>
    </citation>
    <scope>NUCLEOTIDE SEQUENCE [LARGE SCALE GENOMIC DNA]</scope>
    <source>
        <strain evidence="9 10">DSM 21115</strain>
    </source>
</reference>
<evidence type="ECO:0000256" key="1">
    <source>
        <dbReference type="ARBA" id="ARBA00004651"/>
    </source>
</evidence>
<evidence type="ECO:0000256" key="3">
    <source>
        <dbReference type="ARBA" id="ARBA00022448"/>
    </source>
</evidence>
<comment type="subcellular location">
    <subcellularLocation>
        <location evidence="1 8">Cell membrane</location>
        <topology evidence="1 8">Multi-pass membrane protein</topology>
    </subcellularLocation>
</comment>
<dbReference type="Pfam" id="PF01925">
    <property type="entry name" value="TauE"/>
    <property type="match status" value="1"/>
</dbReference>
<evidence type="ECO:0000256" key="2">
    <source>
        <dbReference type="ARBA" id="ARBA00009142"/>
    </source>
</evidence>
<comment type="caution">
    <text evidence="9">The sequence shown here is derived from an EMBL/GenBank/DDBJ whole genome shotgun (WGS) entry which is preliminary data.</text>
</comment>
<dbReference type="EMBL" id="AYGX02000029">
    <property type="protein sequence ID" value="KRO28865.1"/>
    <property type="molecule type" value="Genomic_DNA"/>
</dbReference>
<evidence type="ECO:0000256" key="5">
    <source>
        <dbReference type="ARBA" id="ARBA00022692"/>
    </source>
</evidence>
<proteinExistence type="inferred from homology"/>
<evidence type="ECO:0000256" key="4">
    <source>
        <dbReference type="ARBA" id="ARBA00022475"/>
    </source>
</evidence>
<evidence type="ECO:0000313" key="10">
    <source>
        <dbReference type="Proteomes" id="UP000050920"/>
    </source>
</evidence>
<keyword evidence="6 8" id="KW-1133">Transmembrane helix</keyword>
<feature type="transmembrane region" description="Helical" evidence="8">
    <location>
        <begin position="235"/>
        <end position="256"/>
    </location>
</feature>